<protein>
    <submittedName>
        <fullName evidence="1">Uncharacterized protein</fullName>
    </submittedName>
</protein>
<reference evidence="1" key="1">
    <citation type="submission" date="2021-06" db="EMBL/GenBank/DDBJ databases">
        <authorList>
            <person name="Nair S."/>
        </authorList>
    </citation>
    <scope>NUCLEOTIDE SEQUENCE</scope>
</reference>
<organism evidence="1 2">
    <name type="scientific">Stappia phage SI01</name>
    <dbReference type="NCBI Taxonomy" id="2847766"/>
    <lineage>
        <taxon>Viruses</taxon>
        <taxon>Duplodnaviria</taxon>
        <taxon>Heunggongvirae</taxon>
        <taxon>Uroviricota</taxon>
        <taxon>Caudoviricetes</taxon>
        <taxon>Autographivirales</taxon>
        <taxon>Dunnvirinae</taxon>
        <taxon>Songlingvirus</taxon>
        <taxon>Songlingvirus SI01</taxon>
    </lineage>
</organism>
<accession>A0AAE7SNJ6</accession>
<dbReference type="EMBL" id="MZ462995">
    <property type="protein sequence ID" value="QXP44087.1"/>
    <property type="molecule type" value="Genomic_DNA"/>
</dbReference>
<evidence type="ECO:0000313" key="1">
    <source>
        <dbReference type="EMBL" id="QXP44087.1"/>
    </source>
</evidence>
<dbReference type="Proteomes" id="UP000827160">
    <property type="component" value="Segment"/>
</dbReference>
<name>A0AAE7SNJ6_9CAUD</name>
<proteinExistence type="predicted"/>
<sequence>MQNSASAALASLGLGVTDAAPQDAPETVSAPEATEVAAPVETAAEAAPQAVSEPATEAFLAGDIEDVTFDDIPAMERGFSSTNTQYGFETIAAPGTDNKPYHAKLVKFEGGDKTKFKRSVQSAATGQNSKAKTAEMPNYYITRTAEKAGVFVGMYIIRTDQRPA</sequence>
<keyword evidence="2" id="KW-1185">Reference proteome</keyword>
<evidence type="ECO:0000313" key="2">
    <source>
        <dbReference type="Proteomes" id="UP000827160"/>
    </source>
</evidence>